<proteinExistence type="predicted"/>
<dbReference type="InterPro" id="IPR012337">
    <property type="entry name" value="RNaseH-like_sf"/>
</dbReference>
<protein>
    <recommendedName>
        <fullName evidence="1">Integrase core domain-containing protein</fullName>
    </recommendedName>
</protein>
<keyword evidence="3" id="KW-1185">Reference proteome</keyword>
<accession>A0ABN8R6R2</accession>
<dbReference type="SUPFAM" id="SSF53098">
    <property type="entry name" value="Ribonuclease H-like"/>
    <property type="match status" value="1"/>
</dbReference>
<evidence type="ECO:0000313" key="3">
    <source>
        <dbReference type="Proteomes" id="UP001159405"/>
    </source>
</evidence>
<feature type="domain" description="Integrase core" evidence="1">
    <location>
        <begin position="92"/>
        <end position="253"/>
    </location>
</feature>
<gene>
    <name evidence="2" type="ORF">PLOB_00013406</name>
</gene>
<reference evidence="2 3" key="1">
    <citation type="submission" date="2022-05" db="EMBL/GenBank/DDBJ databases">
        <authorList>
            <consortium name="Genoscope - CEA"/>
            <person name="William W."/>
        </authorList>
    </citation>
    <scope>NUCLEOTIDE SEQUENCE [LARGE SCALE GENOMIC DNA]</scope>
</reference>
<comment type="caution">
    <text evidence="2">The sequence shown here is derived from an EMBL/GenBank/DDBJ whole genome shotgun (WGS) entry which is preliminary data.</text>
</comment>
<dbReference type="EMBL" id="CALNXK010000178">
    <property type="protein sequence ID" value="CAH3173134.1"/>
    <property type="molecule type" value="Genomic_DNA"/>
</dbReference>
<evidence type="ECO:0000313" key="2">
    <source>
        <dbReference type="EMBL" id="CAH3173134.1"/>
    </source>
</evidence>
<dbReference type="InterPro" id="IPR036397">
    <property type="entry name" value="RNaseH_sf"/>
</dbReference>
<dbReference type="Proteomes" id="UP001159405">
    <property type="component" value="Unassembled WGS sequence"/>
</dbReference>
<evidence type="ECO:0000259" key="1">
    <source>
        <dbReference type="Pfam" id="PF24764"/>
    </source>
</evidence>
<organism evidence="2 3">
    <name type="scientific">Porites lobata</name>
    <dbReference type="NCBI Taxonomy" id="104759"/>
    <lineage>
        <taxon>Eukaryota</taxon>
        <taxon>Metazoa</taxon>
        <taxon>Cnidaria</taxon>
        <taxon>Anthozoa</taxon>
        <taxon>Hexacorallia</taxon>
        <taxon>Scleractinia</taxon>
        <taxon>Fungiina</taxon>
        <taxon>Poritidae</taxon>
        <taxon>Porites</taxon>
    </lineage>
</organism>
<dbReference type="PANTHER" id="PTHR46791">
    <property type="entry name" value="EXPRESSED PROTEIN"/>
    <property type="match status" value="1"/>
</dbReference>
<dbReference type="InterPro" id="IPR058913">
    <property type="entry name" value="Integrase_dom_put"/>
</dbReference>
<dbReference type="Gene3D" id="3.30.420.10">
    <property type="entry name" value="Ribonuclease H-like superfamily/Ribonuclease H"/>
    <property type="match status" value="1"/>
</dbReference>
<dbReference type="Pfam" id="PF24764">
    <property type="entry name" value="rva_4"/>
    <property type="match status" value="1"/>
</dbReference>
<dbReference type="PANTHER" id="PTHR46791:SF5">
    <property type="entry name" value="CLR5 DOMAIN-CONTAINING PROTEIN-RELATED"/>
    <property type="match status" value="1"/>
</dbReference>
<sequence>MTDYEAFYDSTDLTLRENIVIRMESALLVLQQVITIAIERRLDCASVLQEIFNNVRILFLELTRRRETQTGSPCSNQAIYSLEMPKVERSGRPVNWGFVIHGGIDGFSRLIVYLHSSNNNRMETVTHLFRSATERYDWPSRVRSDHGGETVGVWQLMEEVRGPNRISFLAGTSVHNQRIEHLWRDVFCSVCHIFYYTFQAMEESGLLQRNNSLHKFVLHYIFTPRINKALQSFAALWNHHPMRTERHWSPFQM</sequence>
<name>A0ABN8R6R2_9CNID</name>